<dbReference type="FunFam" id="3.30.40.10:FF:000728">
    <property type="entry name" value="Unplaced genomic scaffold supercont1.4, whole genome shotgun sequence"/>
    <property type="match status" value="1"/>
</dbReference>
<evidence type="ECO:0000256" key="8">
    <source>
        <dbReference type="PROSITE-ProRule" id="PRU00175"/>
    </source>
</evidence>
<feature type="compositionally biased region" description="Basic and acidic residues" evidence="9">
    <location>
        <begin position="398"/>
        <end position="410"/>
    </location>
</feature>
<feature type="region of interest" description="Disordered" evidence="9">
    <location>
        <begin position="349"/>
        <end position="417"/>
    </location>
</feature>
<evidence type="ECO:0000256" key="5">
    <source>
        <dbReference type="ARBA" id="ARBA00022833"/>
    </source>
</evidence>
<dbReference type="eggNOG" id="KOG0800">
    <property type="taxonomic scope" value="Eukaryota"/>
</dbReference>
<dbReference type="AlphaFoldDB" id="E6RA14"/>
<feature type="compositionally biased region" description="Low complexity" evidence="9">
    <location>
        <begin position="271"/>
        <end position="287"/>
    </location>
</feature>
<dbReference type="GO" id="GO:0008270">
    <property type="term" value="F:zinc ion binding"/>
    <property type="evidence" value="ECO:0007669"/>
    <property type="project" value="UniProtKB-KW"/>
</dbReference>
<dbReference type="InterPro" id="IPR013083">
    <property type="entry name" value="Znf_RING/FYVE/PHD"/>
</dbReference>
<feature type="compositionally biased region" description="Low complexity" evidence="9">
    <location>
        <begin position="516"/>
        <end position="527"/>
    </location>
</feature>
<feature type="region of interest" description="Disordered" evidence="9">
    <location>
        <begin position="991"/>
        <end position="1010"/>
    </location>
</feature>
<evidence type="ECO:0000313" key="12">
    <source>
        <dbReference type="Proteomes" id="UP000007805"/>
    </source>
</evidence>
<dbReference type="GO" id="GO:0016020">
    <property type="term" value="C:membrane"/>
    <property type="evidence" value="ECO:0007669"/>
    <property type="project" value="UniProtKB-SubCell"/>
</dbReference>
<evidence type="ECO:0000256" key="2">
    <source>
        <dbReference type="ARBA" id="ARBA00022692"/>
    </source>
</evidence>
<feature type="compositionally biased region" description="Polar residues" evidence="9">
    <location>
        <begin position="454"/>
        <end position="467"/>
    </location>
</feature>
<feature type="compositionally biased region" description="Polar residues" evidence="9">
    <location>
        <begin position="46"/>
        <end position="55"/>
    </location>
</feature>
<dbReference type="CDD" id="cd16461">
    <property type="entry name" value="RING-H2_EL5-like"/>
    <property type="match status" value="1"/>
</dbReference>
<dbReference type="PROSITE" id="PS50089">
    <property type="entry name" value="ZF_RING_2"/>
    <property type="match status" value="1"/>
</dbReference>
<feature type="region of interest" description="Disordered" evidence="9">
    <location>
        <begin position="680"/>
        <end position="710"/>
    </location>
</feature>
<feature type="region of interest" description="Disordered" evidence="9">
    <location>
        <begin position="313"/>
        <end position="334"/>
    </location>
</feature>
<dbReference type="InterPro" id="IPR051653">
    <property type="entry name" value="E3_ligase_sorting_rcpt"/>
</dbReference>
<keyword evidence="7" id="KW-0472">Membrane</keyword>
<evidence type="ECO:0000256" key="4">
    <source>
        <dbReference type="ARBA" id="ARBA00022771"/>
    </source>
</evidence>
<feature type="compositionally biased region" description="Polar residues" evidence="9">
    <location>
        <begin position="1"/>
        <end position="36"/>
    </location>
</feature>
<evidence type="ECO:0000256" key="9">
    <source>
        <dbReference type="SAM" id="MobiDB-lite"/>
    </source>
</evidence>
<dbReference type="SMART" id="SM00184">
    <property type="entry name" value="RING"/>
    <property type="match status" value="1"/>
</dbReference>
<dbReference type="PANTHER" id="PTHR47168">
    <property type="entry name" value="RING ZINC FINGER DOMAIN SUPERFAMILY PROTEIN-RELATED"/>
    <property type="match status" value="1"/>
</dbReference>
<name>E6RA14_CRYGW</name>
<feature type="compositionally biased region" description="Basic and acidic residues" evidence="9">
    <location>
        <begin position="359"/>
        <end position="372"/>
    </location>
</feature>
<evidence type="ECO:0000256" key="1">
    <source>
        <dbReference type="ARBA" id="ARBA00004167"/>
    </source>
</evidence>
<feature type="compositionally biased region" description="Polar residues" evidence="9">
    <location>
        <begin position="505"/>
        <end position="515"/>
    </location>
</feature>
<keyword evidence="5" id="KW-0862">Zinc</keyword>
<feature type="compositionally biased region" description="Basic and acidic residues" evidence="9">
    <location>
        <begin position="94"/>
        <end position="108"/>
    </location>
</feature>
<proteinExistence type="predicted"/>
<dbReference type="HOGENOM" id="CLU_297897_0_0_1"/>
<feature type="region of interest" description="Disordered" evidence="9">
    <location>
        <begin position="263"/>
        <end position="294"/>
    </location>
</feature>
<dbReference type="GeneID" id="10189296"/>
<keyword evidence="4 8" id="KW-0863">Zinc-finger</keyword>
<dbReference type="Pfam" id="PF13639">
    <property type="entry name" value="zf-RING_2"/>
    <property type="match status" value="1"/>
</dbReference>
<feature type="compositionally biased region" description="Basic and acidic residues" evidence="9">
    <location>
        <begin position="791"/>
        <end position="810"/>
    </location>
</feature>
<dbReference type="SMART" id="SM00744">
    <property type="entry name" value="RINGv"/>
    <property type="match status" value="1"/>
</dbReference>
<feature type="region of interest" description="Disordered" evidence="9">
    <location>
        <begin position="446"/>
        <end position="467"/>
    </location>
</feature>
<dbReference type="Proteomes" id="UP000007805">
    <property type="component" value="Chromosome G"/>
</dbReference>
<evidence type="ECO:0000256" key="3">
    <source>
        <dbReference type="ARBA" id="ARBA00022723"/>
    </source>
</evidence>
<evidence type="ECO:0000313" key="11">
    <source>
        <dbReference type="EMBL" id="ADV23649.1"/>
    </source>
</evidence>
<sequence length="1010" mass="108913">MGSSQSQPSANDRPSDNNGRPASRRTSSNPLQSFRRLSTMGRHAADTSSSSQPVNDSGEERENNVEVEMERTGSGNGGKRMRQASTVGDTRLSGIERKKPRMGERQESEASSPRTWYSREDEPMPSASTSRTSWSTQPYPQPASTPGQSTTLSPALSSDDSLSEERLQTLATIRDTLGPEWPPADSPAAPVVERLLRRHSSQNSAGSSTPAFGTGVGGLTPGNHTVAEARINLQRAMTQARNLADRITSMSARLNSGLLAASSRGLHDRPVSQPESQPQSQHELPSSTGAAQEVSSLAMEDLAARLREAREELAETERQLNETRERFESTTERTRVPTGAVLIVQGLAQTHTFPDMEEAQNRGESGRERAQYNEEDVGLHTTLERDSESRRGSARPRRASESRVGDRVEASNEDGEGVTLQQQANMISGLLTVAAAATATTLLAPGGSRPSLASAVQPQRPSPSSTLESMLSRLRPNRPRQQTEQTVEASLGNYLRNVLRDNRVQGFTNPNTPLGTTETSSTAASSPADPPPPSQDPAADAAEEAISSEFQTFLEGLQGELVDAVRDFAGPLPEADEEVSARDGEDVVQSMAGASLDPSSSRADDASASARATATQFTTAGDSISTSNSIPTFHSQLGQNLPGVRREIPSVTGGRDGVPRRLNFFRVHTFPAISPITGRQIEGRQDNGNEIQTADGTASNISPREAAEQQTPAIVNGVPQAQPHTRTQTPDDEPLIPCIFIGVRSIRHDPAMTTDDLVAHPQFPFVNGEVPPRPPAPEGEGAEENAAGDGTQEREDTLRDHDQNHEEDQHPTTSPRQERATSSPPERDRRSLRERLLSHLRRATSPASPPTSPLGPLNTYLVYVIGGNYPRSHPVLRMPSLIHGGAMTDEELQFVGDLLGSSNNQTVEKEKLDNSGLQVIKGKEMENKGKACEVIDSCVERCLVCLSGYEPEEDCRILGCRHAFHKDCVDQWLTTGKNSCPACRTEAVDSKPSWTEESTATTAAGTDSVD</sequence>
<evidence type="ECO:0000256" key="7">
    <source>
        <dbReference type="ARBA" id="ARBA00023136"/>
    </source>
</evidence>
<comment type="subcellular location">
    <subcellularLocation>
        <location evidence="1">Membrane</location>
        <topology evidence="1">Single-pass membrane protein</topology>
    </subcellularLocation>
</comment>
<keyword evidence="12" id="KW-1185">Reference proteome</keyword>
<dbReference type="RefSeq" id="XP_003195436.1">
    <property type="nucleotide sequence ID" value="XM_003195388.1"/>
</dbReference>
<reference evidence="11 12" key="1">
    <citation type="journal article" date="2011" name="MBio">
        <title>Genome variation in Cryptococcus gattii, an emerging pathogen of immunocompetent hosts.</title>
        <authorList>
            <person name="D'Souza C.A."/>
            <person name="Kronstad J.W."/>
            <person name="Taylor G."/>
            <person name="Warren R."/>
            <person name="Yuen M."/>
            <person name="Hu G."/>
            <person name="Jung W.H."/>
            <person name="Sham A."/>
            <person name="Kidd S.E."/>
            <person name="Tangen K."/>
            <person name="Lee N."/>
            <person name="Zeilmaker T."/>
            <person name="Sawkins J."/>
            <person name="McVicker G."/>
            <person name="Shah S."/>
            <person name="Gnerre S."/>
            <person name="Griggs A."/>
            <person name="Zeng Q."/>
            <person name="Bartlett K."/>
            <person name="Li W."/>
            <person name="Wang X."/>
            <person name="Heitman J."/>
            <person name="Stajich J.E."/>
            <person name="Fraser J.A."/>
            <person name="Meyer W."/>
            <person name="Carter D."/>
            <person name="Schein J."/>
            <person name="Krzywinski M."/>
            <person name="Kwon-Chung K.J."/>
            <person name="Varma A."/>
            <person name="Wang J."/>
            <person name="Brunham R."/>
            <person name="Fyfe M."/>
            <person name="Ouellette B.F."/>
            <person name="Siddiqui A."/>
            <person name="Marra M."/>
            <person name="Jones S."/>
            <person name="Holt R."/>
            <person name="Birren B.W."/>
            <person name="Galagan J.E."/>
            <person name="Cuomo C.A."/>
        </authorList>
    </citation>
    <scope>NUCLEOTIDE SEQUENCE [LARGE SCALE GENOMIC DNA]</scope>
    <source>
        <strain evidence="12">WM276 / ATCC MYA-4071</strain>
    </source>
</reference>
<feature type="region of interest" description="Disordered" evidence="9">
    <location>
        <begin position="502"/>
        <end position="542"/>
    </location>
</feature>
<feature type="region of interest" description="Disordered" evidence="9">
    <location>
        <begin position="762"/>
        <end position="830"/>
    </location>
</feature>
<accession>E6RA14</accession>
<feature type="compositionally biased region" description="Polar residues" evidence="9">
    <location>
        <begin position="688"/>
        <end position="710"/>
    </location>
</feature>
<dbReference type="VEuPathDB" id="FungiDB:CGB_G6180W"/>
<evidence type="ECO:0000256" key="6">
    <source>
        <dbReference type="ARBA" id="ARBA00022989"/>
    </source>
</evidence>
<keyword evidence="6" id="KW-1133">Transmembrane helix</keyword>
<dbReference type="InterPro" id="IPR011016">
    <property type="entry name" value="Znf_RING-CH"/>
</dbReference>
<organism evidence="11 12">
    <name type="scientific">Cryptococcus gattii serotype B (strain WM276 / ATCC MYA-4071)</name>
    <name type="common">Filobasidiella gattii</name>
    <name type="synonym">Cryptococcus bacillisporus</name>
    <dbReference type="NCBI Taxonomy" id="367775"/>
    <lineage>
        <taxon>Eukaryota</taxon>
        <taxon>Fungi</taxon>
        <taxon>Dikarya</taxon>
        <taxon>Basidiomycota</taxon>
        <taxon>Agaricomycotina</taxon>
        <taxon>Tremellomycetes</taxon>
        <taxon>Tremellales</taxon>
        <taxon>Cryptococcaceae</taxon>
        <taxon>Cryptococcus</taxon>
        <taxon>Cryptococcus gattii species complex</taxon>
    </lineage>
</organism>
<dbReference type="EMBL" id="CP000292">
    <property type="protein sequence ID" value="ADV23649.1"/>
    <property type="molecule type" value="Genomic_DNA"/>
</dbReference>
<dbReference type="InterPro" id="IPR001841">
    <property type="entry name" value="Znf_RING"/>
</dbReference>
<keyword evidence="2" id="KW-0812">Transmembrane</keyword>
<feature type="domain" description="RING-type" evidence="10">
    <location>
        <begin position="942"/>
        <end position="984"/>
    </location>
</feature>
<keyword evidence="3" id="KW-0479">Metal-binding</keyword>
<feature type="compositionally biased region" description="Polar residues" evidence="9">
    <location>
        <begin position="126"/>
        <end position="148"/>
    </location>
</feature>
<dbReference type="KEGG" id="cgi:CGB_G6180W"/>
<protein>
    <recommendedName>
        <fullName evidence="10">RING-type domain-containing protein</fullName>
    </recommendedName>
</protein>
<feature type="compositionally biased region" description="Low complexity" evidence="9">
    <location>
        <begin position="149"/>
        <end position="160"/>
    </location>
</feature>
<dbReference type="PANTHER" id="PTHR47168:SF1">
    <property type="entry name" value="OS02G0798600 PROTEIN"/>
    <property type="match status" value="1"/>
</dbReference>
<evidence type="ECO:0000259" key="10">
    <source>
        <dbReference type="PROSITE" id="PS50089"/>
    </source>
</evidence>
<dbReference type="SUPFAM" id="SSF57850">
    <property type="entry name" value="RING/U-box"/>
    <property type="match status" value="1"/>
</dbReference>
<feature type="region of interest" description="Disordered" evidence="9">
    <location>
        <begin position="1"/>
        <end position="165"/>
    </location>
</feature>
<dbReference type="Gene3D" id="3.30.40.10">
    <property type="entry name" value="Zinc/RING finger domain, C3HC4 (zinc finger)"/>
    <property type="match status" value="1"/>
</dbReference>
<reference key="2">
    <citation type="journal article" date="2011" name="MBio">
        <title>Genome variation in Cryptococcus gattii, an emerging pathogen of immunocompetent hosts.</title>
        <authorList>
            <person name="D'Souza C.A."/>
            <person name="Kronstad J.W."/>
            <person name="Taylor G."/>
            <person name="Warren R."/>
            <person name="Yuen M."/>
            <person name="Hu G."/>
            <person name="Jung W.H."/>
            <person name="Sham A."/>
            <person name="Kidd S.E."/>
            <person name="Tangen K."/>
            <person name="Lee N."/>
            <person name="Zeilmaker T."/>
            <person name="Sawkins J."/>
            <person name="McVicker G."/>
            <person name="Shah S."/>
            <person name="Gnerre S."/>
            <person name="Griggs A."/>
            <person name="Zeng Q."/>
            <person name="Bartlett K."/>
            <person name="Li W."/>
            <person name="Wang X."/>
            <person name="Heitman J."/>
            <person name="Stajich J.E."/>
            <person name="Fraser J.A."/>
            <person name="Meyer W."/>
            <person name="Carter D."/>
            <person name="Schein J."/>
            <person name="Krzywinski M."/>
            <person name="Kwong-Chung K.J."/>
            <person name="Varma A."/>
            <person name="Wang J."/>
            <person name="Brunham R."/>
            <person name="Fyfe M."/>
            <person name="Ouellette B.F.F."/>
            <person name="Siddiqui A."/>
            <person name="Marra M."/>
            <person name="Jones S."/>
            <person name="Holt R."/>
            <person name="Birren B.W."/>
            <person name="Galagan J.E."/>
            <person name="Cuomo C.A."/>
        </authorList>
    </citation>
    <scope>NUCLEOTIDE SEQUENCE</scope>
    <source>
        <strain>WM276</strain>
    </source>
</reference>
<feature type="compositionally biased region" description="Basic and acidic residues" evidence="9">
    <location>
        <begin position="382"/>
        <end position="391"/>
    </location>
</feature>
<gene>
    <name evidence="11" type="ordered locus">CGB_G6180W</name>
</gene>
<feature type="compositionally biased region" description="Basic and acidic residues" evidence="9">
    <location>
        <begin position="58"/>
        <end position="71"/>
    </location>
</feature>
<dbReference type="OrthoDB" id="8062037at2759"/>